<evidence type="ECO:0000313" key="7">
    <source>
        <dbReference type="Proteomes" id="UP000830375"/>
    </source>
</evidence>
<keyword evidence="1" id="KW-0479">Metal-binding</keyword>
<proteinExistence type="predicted"/>
<accession>A0ABQ8L5Q0</accession>
<evidence type="ECO:0000256" key="4">
    <source>
        <dbReference type="SAM" id="MobiDB-lite"/>
    </source>
</evidence>
<comment type="caution">
    <text evidence="6">The sequence shown here is derived from an EMBL/GenBank/DDBJ whole genome shotgun (WGS) entry which is preliminary data.</text>
</comment>
<dbReference type="PRINTS" id="PR01407">
    <property type="entry name" value="BUTYPHLNCDUF"/>
</dbReference>
<dbReference type="InterPro" id="IPR003877">
    <property type="entry name" value="SPRY_dom"/>
</dbReference>
<evidence type="ECO:0000256" key="2">
    <source>
        <dbReference type="ARBA" id="ARBA00022771"/>
    </source>
</evidence>
<dbReference type="EMBL" id="JACTAM010001966">
    <property type="protein sequence ID" value="KAI2646089.1"/>
    <property type="molecule type" value="Genomic_DNA"/>
</dbReference>
<keyword evidence="7" id="KW-1185">Reference proteome</keyword>
<dbReference type="PANTHER" id="PTHR25465">
    <property type="entry name" value="B-BOX DOMAIN CONTAINING"/>
    <property type="match status" value="1"/>
</dbReference>
<dbReference type="InterPro" id="IPR051051">
    <property type="entry name" value="E3_ubiq-ligase_TRIM/RNF"/>
</dbReference>
<dbReference type="Proteomes" id="UP000830375">
    <property type="component" value="Unassembled WGS sequence"/>
</dbReference>
<dbReference type="PANTHER" id="PTHR25465:SF5">
    <property type="entry name" value="E3 UBIQUITIN_ISG15 LIGASE TRIM25-RELATED"/>
    <property type="match status" value="1"/>
</dbReference>
<protein>
    <submittedName>
        <fullName evidence="6">Stonustoxin subunit alpha</fullName>
    </submittedName>
</protein>
<dbReference type="PROSITE" id="PS50188">
    <property type="entry name" value="B302_SPRY"/>
    <property type="match status" value="1"/>
</dbReference>
<evidence type="ECO:0000313" key="6">
    <source>
        <dbReference type="EMBL" id="KAI2646089.1"/>
    </source>
</evidence>
<feature type="region of interest" description="Disordered" evidence="4">
    <location>
        <begin position="241"/>
        <end position="385"/>
    </location>
</feature>
<dbReference type="Pfam" id="PF13765">
    <property type="entry name" value="PRY"/>
    <property type="match status" value="1"/>
</dbReference>
<sequence length="385" mass="42858">MCFISIRFPSAHSGSEHSEHLRLSENNRVITNTDTDQSYPDHPDRFDQYWQVLCRERVCGRCYWEIKWNGSDGVYISVSYKSISRKGLGNECGFGFNDQSWSLYCTRSNYSFRHNNVETVLPVKPISSRIEVYDYIYTIGVFVDHSAGIMAFYSVSDTMSLIHTVQTTFTQPLYPGIYINYVRSSVVRNKYTGVEGWAPWRSDTGDIGGAPPGWIRELGATVEHTVHNTMACLGVQRPMAEHTVQESTGRPGLAQEGTQALQEQEVQEPSRAEQEAEQGAQEPSRAEQEAEQGAQEPSRAEQEAVQGAQKPSRAEQEVQGPSRVEQEAPSRAEQEAEQGAQEPATMGGSQGSSRAEALAQGPSSSKRPVRNWDLGRAGIEKANRI</sequence>
<dbReference type="InterPro" id="IPR001870">
    <property type="entry name" value="B30.2/SPRY"/>
</dbReference>
<dbReference type="InterPro" id="IPR003879">
    <property type="entry name" value="Butyrophylin_SPRY"/>
</dbReference>
<evidence type="ECO:0000259" key="5">
    <source>
        <dbReference type="PROSITE" id="PS50188"/>
    </source>
</evidence>
<dbReference type="SMART" id="SM00449">
    <property type="entry name" value="SPRY"/>
    <property type="match status" value="1"/>
</dbReference>
<name>A0ABQ8L5Q0_LABRO</name>
<dbReference type="SUPFAM" id="SSF49899">
    <property type="entry name" value="Concanavalin A-like lectins/glucanases"/>
    <property type="match status" value="1"/>
</dbReference>
<organism evidence="6 7">
    <name type="scientific">Labeo rohita</name>
    <name type="common">Indian major carp</name>
    <name type="synonym">Cyprinus rohita</name>
    <dbReference type="NCBI Taxonomy" id="84645"/>
    <lineage>
        <taxon>Eukaryota</taxon>
        <taxon>Metazoa</taxon>
        <taxon>Chordata</taxon>
        <taxon>Craniata</taxon>
        <taxon>Vertebrata</taxon>
        <taxon>Euteleostomi</taxon>
        <taxon>Actinopterygii</taxon>
        <taxon>Neopterygii</taxon>
        <taxon>Teleostei</taxon>
        <taxon>Ostariophysi</taxon>
        <taxon>Cypriniformes</taxon>
        <taxon>Cyprinidae</taxon>
        <taxon>Labeoninae</taxon>
        <taxon>Labeonini</taxon>
        <taxon>Labeo</taxon>
    </lineage>
</organism>
<dbReference type="Gene3D" id="2.60.120.920">
    <property type="match status" value="1"/>
</dbReference>
<keyword evidence="3" id="KW-0862">Zinc</keyword>
<reference evidence="6 7" key="1">
    <citation type="submission" date="2022-01" db="EMBL/GenBank/DDBJ databases">
        <title>A high-quality chromosome-level genome assembly of rohu carp, Labeo rohita.</title>
        <authorList>
            <person name="Arick M.A. II"/>
            <person name="Hsu C.-Y."/>
            <person name="Magbanua Z."/>
            <person name="Pechanova O."/>
            <person name="Grover C."/>
            <person name="Miller E."/>
            <person name="Thrash A."/>
            <person name="Ezzel L."/>
            <person name="Alam S."/>
            <person name="Benzie J."/>
            <person name="Hamilton M."/>
            <person name="Karsi A."/>
            <person name="Lawrence M.L."/>
            <person name="Peterson D.G."/>
        </authorList>
    </citation>
    <scope>NUCLEOTIDE SEQUENCE [LARGE SCALE GENOMIC DNA]</scope>
    <source>
        <strain evidence="7">BAU-BD-2019</strain>
        <tissue evidence="6">Blood</tissue>
    </source>
</reference>
<dbReference type="Pfam" id="PF00622">
    <property type="entry name" value="SPRY"/>
    <property type="match status" value="1"/>
</dbReference>
<dbReference type="InterPro" id="IPR043136">
    <property type="entry name" value="B30.2/SPRY_sf"/>
</dbReference>
<dbReference type="InterPro" id="IPR013320">
    <property type="entry name" value="ConA-like_dom_sf"/>
</dbReference>
<gene>
    <name evidence="6" type="ORF">H4Q32_031272</name>
</gene>
<feature type="compositionally biased region" description="Basic and acidic residues" evidence="4">
    <location>
        <begin position="324"/>
        <end position="334"/>
    </location>
</feature>
<evidence type="ECO:0000256" key="1">
    <source>
        <dbReference type="ARBA" id="ARBA00022723"/>
    </source>
</evidence>
<dbReference type="CDD" id="cd16040">
    <property type="entry name" value="SPRY_PRY_SNTX"/>
    <property type="match status" value="1"/>
</dbReference>
<evidence type="ECO:0000256" key="3">
    <source>
        <dbReference type="ARBA" id="ARBA00022833"/>
    </source>
</evidence>
<dbReference type="SMART" id="SM00589">
    <property type="entry name" value="PRY"/>
    <property type="match status" value="1"/>
</dbReference>
<feature type="domain" description="B30.2/SPRY" evidence="5">
    <location>
        <begin position="1"/>
        <end position="196"/>
    </location>
</feature>
<dbReference type="InterPro" id="IPR006574">
    <property type="entry name" value="PRY"/>
</dbReference>
<keyword evidence="2" id="KW-0863">Zinc-finger</keyword>